<dbReference type="InterPro" id="IPR011006">
    <property type="entry name" value="CheY-like_superfamily"/>
</dbReference>
<evidence type="ECO:0000256" key="2">
    <source>
        <dbReference type="PROSITE-ProRule" id="PRU00169"/>
    </source>
</evidence>
<sequence length="137" mass="15142">MNTRILIVEDEELLAQALQLKLSKAGHTVSIAEDGEIALSKLEQDQKYDLMILDLAMPTTNGFTVLEKIKDADYRPADIIVLSNLSSPEDHERVTALGVPDNHILTKAKTPLSQIVSYVNDQIKISQDMSEPADIVD</sequence>
<gene>
    <name evidence="4" type="ORF">KC640_03325</name>
</gene>
<dbReference type="InterPro" id="IPR050595">
    <property type="entry name" value="Bact_response_regulator"/>
</dbReference>
<dbReference type="GO" id="GO:0000160">
    <property type="term" value="P:phosphorelay signal transduction system"/>
    <property type="evidence" value="ECO:0007669"/>
    <property type="project" value="InterPro"/>
</dbReference>
<dbReference type="Gene3D" id="3.40.50.2300">
    <property type="match status" value="1"/>
</dbReference>
<name>A0A955I6K1_9BACT</name>
<dbReference type="EMBL" id="JAGQLI010000183">
    <property type="protein sequence ID" value="MCA9379436.1"/>
    <property type="molecule type" value="Genomic_DNA"/>
</dbReference>
<dbReference type="PROSITE" id="PS50110">
    <property type="entry name" value="RESPONSE_REGULATORY"/>
    <property type="match status" value="1"/>
</dbReference>
<reference evidence="4" key="1">
    <citation type="submission" date="2020-04" db="EMBL/GenBank/DDBJ databases">
        <authorList>
            <person name="Zhang T."/>
        </authorList>
    </citation>
    <scope>NUCLEOTIDE SEQUENCE</scope>
    <source>
        <strain evidence="4">HKST-UBA12</strain>
    </source>
</reference>
<evidence type="ECO:0000313" key="5">
    <source>
        <dbReference type="Proteomes" id="UP000760819"/>
    </source>
</evidence>
<protein>
    <submittedName>
        <fullName evidence="4">Response regulator transcription factor</fullName>
    </submittedName>
</protein>
<organism evidence="4 5">
    <name type="scientific">Candidatus Dojkabacteria bacterium</name>
    <dbReference type="NCBI Taxonomy" id="2099670"/>
    <lineage>
        <taxon>Bacteria</taxon>
        <taxon>Candidatus Dojkabacteria</taxon>
    </lineage>
</organism>
<comment type="caution">
    <text evidence="4">The sequence shown here is derived from an EMBL/GenBank/DDBJ whole genome shotgun (WGS) entry which is preliminary data.</text>
</comment>
<reference evidence="4" key="2">
    <citation type="journal article" date="2021" name="Microbiome">
        <title>Successional dynamics and alternative stable states in a saline activated sludge microbial community over 9 years.</title>
        <authorList>
            <person name="Wang Y."/>
            <person name="Ye J."/>
            <person name="Ju F."/>
            <person name="Liu L."/>
            <person name="Boyd J.A."/>
            <person name="Deng Y."/>
            <person name="Parks D.H."/>
            <person name="Jiang X."/>
            <person name="Yin X."/>
            <person name="Woodcroft B.J."/>
            <person name="Tyson G.W."/>
            <person name="Hugenholtz P."/>
            <person name="Polz M.F."/>
            <person name="Zhang T."/>
        </authorList>
    </citation>
    <scope>NUCLEOTIDE SEQUENCE</scope>
    <source>
        <strain evidence="4">HKST-UBA12</strain>
    </source>
</reference>
<evidence type="ECO:0000313" key="4">
    <source>
        <dbReference type="EMBL" id="MCA9379436.1"/>
    </source>
</evidence>
<proteinExistence type="predicted"/>
<keyword evidence="1 2" id="KW-0597">Phosphoprotein</keyword>
<dbReference type="Proteomes" id="UP000760819">
    <property type="component" value="Unassembled WGS sequence"/>
</dbReference>
<dbReference type="SMART" id="SM00448">
    <property type="entry name" value="REC"/>
    <property type="match status" value="1"/>
</dbReference>
<dbReference type="PANTHER" id="PTHR44591">
    <property type="entry name" value="STRESS RESPONSE REGULATOR PROTEIN 1"/>
    <property type="match status" value="1"/>
</dbReference>
<evidence type="ECO:0000259" key="3">
    <source>
        <dbReference type="PROSITE" id="PS50110"/>
    </source>
</evidence>
<dbReference type="InterPro" id="IPR001789">
    <property type="entry name" value="Sig_transdc_resp-reg_receiver"/>
</dbReference>
<accession>A0A955I6K1</accession>
<dbReference type="SUPFAM" id="SSF52172">
    <property type="entry name" value="CheY-like"/>
    <property type="match status" value="1"/>
</dbReference>
<dbReference type="Pfam" id="PF00072">
    <property type="entry name" value="Response_reg"/>
    <property type="match status" value="1"/>
</dbReference>
<feature type="domain" description="Response regulatory" evidence="3">
    <location>
        <begin position="4"/>
        <end position="120"/>
    </location>
</feature>
<dbReference type="PANTHER" id="PTHR44591:SF3">
    <property type="entry name" value="RESPONSE REGULATORY DOMAIN-CONTAINING PROTEIN"/>
    <property type="match status" value="1"/>
</dbReference>
<feature type="modified residue" description="4-aspartylphosphate" evidence="2">
    <location>
        <position position="54"/>
    </location>
</feature>
<dbReference type="AlphaFoldDB" id="A0A955I6K1"/>
<evidence type="ECO:0000256" key="1">
    <source>
        <dbReference type="ARBA" id="ARBA00022553"/>
    </source>
</evidence>